<reference evidence="4" key="1">
    <citation type="journal article" date="2019" name="Int. J. Syst. Evol. Microbiol.">
        <title>The Global Catalogue of Microorganisms (GCM) 10K type strain sequencing project: providing services to taxonomists for standard genome sequencing and annotation.</title>
        <authorList>
            <consortium name="The Broad Institute Genomics Platform"/>
            <consortium name="The Broad Institute Genome Sequencing Center for Infectious Disease"/>
            <person name="Wu L."/>
            <person name="Ma J."/>
        </authorList>
    </citation>
    <scope>NUCLEOTIDE SEQUENCE [LARGE SCALE GENOMIC DNA]</scope>
    <source>
        <strain evidence="4">JCM 32105</strain>
    </source>
</reference>
<proteinExistence type="predicted"/>
<keyword evidence="4" id="KW-1185">Reference proteome</keyword>
<keyword evidence="1" id="KW-0175">Coiled coil</keyword>
<name>A0ABP8NBC0_9BACT</name>
<gene>
    <name evidence="3" type="ORF">GCM10023093_14820</name>
</gene>
<comment type="caution">
    <text evidence="3">The sequence shown here is derived from an EMBL/GenBank/DDBJ whole genome shotgun (WGS) entry which is preliminary data.</text>
</comment>
<evidence type="ECO:0000313" key="4">
    <source>
        <dbReference type="Proteomes" id="UP001500067"/>
    </source>
</evidence>
<evidence type="ECO:0000256" key="2">
    <source>
        <dbReference type="SAM" id="SignalP"/>
    </source>
</evidence>
<evidence type="ECO:0000313" key="3">
    <source>
        <dbReference type="EMBL" id="GAA4464455.1"/>
    </source>
</evidence>
<evidence type="ECO:0000256" key="1">
    <source>
        <dbReference type="SAM" id="Coils"/>
    </source>
</evidence>
<accession>A0ABP8NBC0</accession>
<protein>
    <submittedName>
        <fullName evidence="3">Uncharacterized protein</fullName>
    </submittedName>
</protein>
<keyword evidence="2" id="KW-0732">Signal</keyword>
<dbReference type="RefSeq" id="WP_345080901.1">
    <property type="nucleotide sequence ID" value="NZ_BAABFA010000010.1"/>
</dbReference>
<dbReference type="Proteomes" id="UP001500067">
    <property type="component" value="Unassembled WGS sequence"/>
</dbReference>
<feature type="coiled-coil region" evidence="1">
    <location>
        <begin position="55"/>
        <end position="82"/>
    </location>
</feature>
<dbReference type="EMBL" id="BAABFA010000010">
    <property type="protein sequence ID" value="GAA4464455.1"/>
    <property type="molecule type" value="Genomic_DNA"/>
</dbReference>
<feature type="signal peptide" evidence="2">
    <location>
        <begin position="1"/>
        <end position="19"/>
    </location>
</feature>
<organism evidence="3 4">
    <name type="scientific">Nemorincola caseinilytica</name>
    <dbReference type="NCBI Taxonomy" id="2054315"/>
    <lineage>
        <taxon>Bacteria</taxon>
        <taxon>Pseudomonadati</taxon>
        <taxon>Bacteroidota</taxon>
        <taxon>Chitinophagia</taxon>
        <taxon>Chitinophagales</taxon>
        <taxon>Chitinophagaceae</taxon>
        <taxon>Nemorincola</taxon>
    </lineage>
</organism>
<sequence length="328" mass="36662">MKRLFLISASLMLTYAAIAQSDNALFRFRDGEEPRSVSRLGTAPEFPFLRNKSSANEVYRTIKRHENDNTEAMNNLNGLLMQIGYANGAKDLEASDISMEYIAPGTVGNMGSSGYTYALYRLDGDPEEFKAWKIAANDGNNMGALYLFAKCGNAFFPRTGGRTACIMVPVDVKPDMNQISLPASGSKITTDNKTFVYYSRKRHKKDDQAYPVAGLNEEYPSEPLQVVMTKDMDIRPEIYTVSLNNNRLDVSACENQTLALTANVNVEKTATYTGNYPAKDNTTYLKVSKRHYKMIARKMHNAERKANKVAHRTGQQVVVTRDANKVVE</sequence>
<feature type="chain" id="PRO_5045518212" evidence="2">
    <location>
        <begin position="20"/>
        <end position="328"/>
    </location>
</feature>